<dbReference type="InterPro" id="IPR019835">
    <property type="entry name" value="SWIB_domain"/>
</dbReference>
<feature type="compositionally biased region" description="Low complexity" evidence="3">
    <location>
        <begin position="75"/>
        <end position="85"/>
    </location>
</feature>
<dbReference type="InterPro" id="IPR036885">
    <property type="entry name" value="SWIB_MDM2_dom_sf"/>
</dbReference>
<dbReference type="AlphaFoldDB" id="A0A8C7GFS9"/>
<dbReference type="SMART" id="SM00151">
    <property type="entry name" value="SWIB"/>
    <property type="match status" value="1"/>
</dbReference>
<dbReference type="PROSITE" id="PS51925">
    <property type="entry name" value="SWIB_MDM2"/>
    <property type="match status" value="1"/>
</dbReference>
<dbReference type="FunFam" id="1.10.245.10:FF:000001">
    <property type="entry name" value="SWI/SNF-related matrix-associated regulator of chromatin subfamily D member 3 isoform 1"/>
    <property type="match status" value="1"/>
</dbReference>
<evidence type="ECO:0000256" key="4">
    <source>
        <dbReference type="SAM" id="Phobius"/>
    </source>
</evidence>
<dbReference type="PANTHER" id="PTHR13844">
    <property type="entry name" value="SWI/SNF-RELATED MATRIX-ASSOCIATED ACTIN-DEPENDENT REGULATOR OF CHROMATIN SUBFAMILY D"/>
    <property type="match status" value="1"/>
</dbReference>
<evidence type="ECO:0000313" key="7">
    <source>
        <dbReference type="Proteomes" id="UP000694557"/>
    </source>
</evidence>
<accession>A0A8C7GFS9</accession>
<keyword evidence="4" id="KW-0472">Membrane</keyword>
<feature type="transmembrane region" description="Helical" evidence="4">
    <location>
        <begin position="503"/>
        <end position="524"/>
    </location>
</feature>
<feature type="domain" description="DM2" evidence="5">
    <location>
        <begin position="255"/>
        <end position="332"/>
    </location>
</feature>
<dbReference type="InterPro" id="IPR003121">
    <property type="entry name" value="SWIB_MDM2_domain"/>
</dbReference>
<gene>
    <name evidence="6" type="primary">SMARCD1</name>
    <name evidence="6" type="synonym">LOC109899944</name>
</gene>
<sequence length="526" mass="60487">CLFSPLFQTLTPPLSLFASLPDSLPSPVSFRGMPPSSRMTPQGPPMGPPGYGSSPVSRPGMPSVMDPSRKRPAPQQIQQVQQQRNQHTKKKKMADKILPQRIRELVPESQAYMDLLAFERKLDQTIMRKRLDIQEALKRPIKQKRKLRIFISNTFNPAKPDAEDGDGTVASWELRVEGRLLEDTAVSKYEATKQKRKFSSFFKSLVIELDKDLYGPDNHLVEWHRTATTQETDGFQVKRPGDVGVRCTVLLMLDYQPPQFKLDPRLARMLGIHTQTRPVIIQALWQYVKTHKLQDPHEREFINCDKYLQQIFEAQRMKFSEIPQRLHALLMPPEPIIINHVISVDPNDQKKTACYDIDVEVDDTLKTQMNSFLLSTASQQEIAGLDNKIHETIETINQLKTQREFMLSFARDPQGFINDWLQSQCRDLKTMTDVVANPEEERRAEFYFQPWAQEAVCRYFYSKVTSSPLSILYVATSTPKVTSSPLPLIPHEGSSLLSHTTRFFSVMVMYKCLIATYFFIFVPLSH</sequence>
<evidence type="ECO:0000259" key="5">
    <source>
        <dbReference type="PROSITE" id="PS51925"/>
    </source>
</evidence>
<dbReference type="GeneTree" id="ENSGT00940000156629"/>
<name>A0A8C7GFS9_ONCKI</name>
<organism evidence="6 7">
    <name type="scientific">Oncorhynchus kisutch</name>
    <name type="common">Coho salmon</name>
    <name type="synonym">Salmo kisutch</name>
    <dbReference type="NCBI Taxonomy" id="8019"/>
    <lineage>
        <taxon>Eukaryota</taxon>
        <taxon>Metazoa</taxon>
        <taxon>Chordata</taxon>
        <taxon>Craniata</taxon>
        <taxon>Vertebrata</taxon>
        <taxon>Euteleostomi</taxon>
        <taxon>Actinopterygii</taxon>
        <taxon>Neopterygii</taxon>
        <taxon>Teleostei</taxon>
        <taxon>Protacanthopterygii</taxon>
        <taxon>Salmoniformes</taxon>
        <taxon>Salmonidae</taxon>
        <taxon>Salmoninae</taxon>
        <taxon>Oncorhynchus</taxon>
    </lineage>
</organism>
<dbReference type="CDD" id="cd17674">
    <property type="entry name" value="SWIB_BAF60A"/>
    <property type="match status" value="1"/>
</dbReference>
<comment type="similarity">
    <text evidence="1">Belongs to the SMARCD family.</text>
</comment>
<proteinExistence type="inferred from homology"/>
<keyword evidence="7" id="KW-1185">Reference proteome</keyword>
<reference evidence="6" key="2">
    <citation type="submission" date="2025-09" db="UniProtKB">
        <authorList>
            <consortium name="Ensembl"/>
        </authorList>
    </citation>
    <scope>IDENTIFICATION</scope>
</reference>
<protein>
    <submittedName>
        <fullName evidence="6">SWI/SNF related BAF chromatin remodeling complex subunit D1</fullName>
    </submittedName>
</protein>
<dbReference type="GO" id="GO:0005654">
    <property type="term" value="C:nucleoplasm"/>
    <property type="evidence" value="ECO:0007669"/>
    <property type="project" value="UniProtKB-ARBA"/>
</dbReference>
<evidence type="ECO:0000256" key="3">
    <source>
        <dbReference type="SAM" id="MobiDB-lite"/>
    </source>
</evidence>
<evidence type="ECO:0000256" key="2">
    <source>
        <dbReference type="ARBA" id="ARBA00022553"/>
    </source>
</evidence>
<dbReference type="InterPro" id="IPR038041">
    <property type="entry name" value="SMARCD1_SWIB_dom"/>
</dbReference>
<dbReference type="Ensembl" id="ENSOKIT00005044297.1">
    <property type="protein sequence ID" value="ENSOKIP00005042021.1"/>
    <property type="gene ID" value="ENSOKIG00005017726.1"/>
</dbReference>
<keyword evidence="4" id="KW-1133">Transmembrane helix</keyword>
<reference evidence="6" key="1">
    <citation type="submission" date="2025-08" db="UniProtKB">
        <authorList>
            <consortium name="Ensembl"/>
        </authorList>
    </citation>
    <scope>IDENTIFICATION</scope>
</reference>
<dbReference type="Proteomes" id="UP000694557">
    <property type="component" value="Unassembled WGS sequence"/>
</dbReference>
<feature type="region of interest" description="Disordered" evidence="3">
    <location>
        <begin position="28"/>
        <end position="93"/>
    </location>
</feature>
<evidence type="ECO:0000313" key="6">
    <source>
        <dbReference type="Ensembl" id="ENSOKIP00005042021.1"/>
    </source>
</evidence>
<dbReference type="SUPFAM" id="SSF47592">
    <property type="entry name" value="SWIB/MDM2 domain"/>
    <property type="match status" value="1"/>
</dbReference>
<keyword evidence="2" id="KW-0597">Phosphoprotein</keyword>
<keyword evidence="4" id="KW-0812">Transmembrane</keyword>
<feature type="compositionally biased region" description="Low complexity" evidence="3">
    <location>
        <begin position="51"/>
        <end position="60"/>
    </location>
</feature>
<evidence type="ECO:0000256" key="1">
    <source>
        <dbReference type="ARBA" id="ARBA00010619"/>
    </source>
</evidence>
<dbReference type="Gene3D" id="1.10.245.10">
    <property type="entry name" value="SWIB/MDM2 domain"/>
    <property type="match status" value="1"/>
</dbReference>
<dbReference type="Pfam" id="PF02201">
    <property type="entry name" value="SWIB"/>
    <property type="match status" value="1"/>
</dbReference>